<sequence>MLRGAKEEKEEAKPPSKGIAITRFFTLLKRRVYFNFELLWDSKQI</sequence>
<dbReference type="Proteomes" id="UP000185285">
    <property type="component" value="Segment"/>
</dbReference>
<keyword evidence="2" id="KW-1185">Reference proteome</keyword>
<accession>A0A0E3HGM1</accession>
<evidence type="ECO:0000313" key="2">
    <source>
        <dbReference type="Proteomes" id="UP000185285"/>
    </source>
</evidence>
<proteinExistence type="predicted"/>
<reference evidence="1 2" key="1">
    <citation type="submission" date="2013-12" db="EMBL/GenBank/DDBJ databases">
        <title>Ecological redundancy of diverse viral populations within a natural community.</title>
        <authorList>
            <person name="Gregory A.C."/>
            <person name="LaButti K."/>
            <person name="Copeland A."/>
            <person name="Woyke T."/>
            <person name="Sullivan M.B."/>
        </authorList>
    </citation>
    <scope>NUCLEOTIDE SEQUENCE [LARGE SCALE GENOMIC DNA]</scope>
    <source>
        <strain evidence="1">Syn7803US23</strain>
    </source>
</reference>
<name>A0A0E3HGM1_9CAUD</name>
<evidence type="ECO:0000313" key="1">
    <source>
        <dbReference type="EMBL" id="AIX28553.1"/>
    </source>
</evidence>
<gene>
    <name evidence="1" type="ORF">Syn7803US23_209</name>
</gene>
<protein>
    <submittedName>
        <fullName evidence="1">Uncharacterized protein</fullName>
    </submittedName>
</protein>
<dbReference type="EMBL" id="KJ019089">
    <property type="protein sequence ID" value="AIX28553.1"/>
    <property type="molecule type" value="Genomic_DNA"/>
</dbReference>
<organism evidence="1 2">
    <name type="scientific">Synechococcus phage ACG-2014j</name>
    <dbReference type="NCBI Taxonomy" id="1493514"/>
    <lineage>
        <taxon>Viruses</taxon>
        <taxon>Duplodnaviria</taxon>
        <taxon>Heunggongvirae</taxon>
        <taxon>Uroviricota</taxon>
        <taxon>Caudoviricetes</taxon>
        <taxon>Pantevenvirales</taxon>
        <taxon>Kyanoviridae</taxon>
        <taxon>Potamoivirus</taxon>
        <taxon>Potamoivirus tusconj</taxon>
    </lineage>
</organism>